<dbReference type="Pfam" id="PF01420">
    <property type="entry name" value="Methylase_S"/>
    <property type="match status" value="1"/>
</dbReference>
<evidence type="ECO:0000259" key="4">
    <source>
        <dbReference type="Pfam" id="PF01420"/>
    </source>
</evidence>
<dbReference type="GO" id="GO:0003677">
    <property type="term" value="F:DNA binding"/>
    <property type="evidence" value="ECO:0007669"/>
    <property type="project" value="UniProtKB-KW"/>
</dbReference>
<evidence type="ECO:0000256" key="3">
    <source>
        <dbReference type="ARBA" id="ARBA00023125"/>
    </source>
</evidence>
<dbReference type="Proteomes" id="UP000589036">
    <property type="component" value="Unassembled WGS sequence"/>
</dbReference>
<proteinExistence type="inferred from homology"/>
<evidence type="ECO:0000313" key="5">
    <source>
        <dbReference type="EMBL" id="NYE47574.1"/>
    </source>
</evidence>
<dbReference type="RefSeq" id="WP_179643489.1">
    <property type="nucleotide sequence ID" value="NZ_BAAAYY010000015.1"/>
</dbReference>
<dbReference type="InterPro" id="IPR044946">
    <property type="entry name" value="Restrct_endonuc_typeI_TRD_sf"/>
</dbReference>
<dbReference type="EC" id="3.1.21.3" evidence="5"/>
<dbReference type="SUPFAM" id="SSF116734">
    <property type="entry name" value="DNA methylase specificity domain"/>
    <property type="match status" value="2"/>
</dbReference>
<comment type="caution">
    <text evidence="5">The sequence shown here is derived from an EMBL/GenBank/DDBJ whole genome shotgun (WGS) entry which is preliminary data.</text>
</comment>
<dbReference type="EMBL" id="JACCCC010000001">
    <property type="protein sequence ID" value="NYE47574.1"/>
    <property type="molecule type" value="Genomic_DNA"/>
</dbReference>
<evidence type="ECO:0000256" key="1">
    <source>
        <dbReference type="ARBA" id="ARBA00010923"/>
    </source>
</evidence>
<dbReference type="AlphaFoldDB" id="A0A852U036"/>
<dbReference type="Gene3D" id="3.90.220.20">
    <property type="entry name" value="DNA methylase specificity domains"/>
    <property type="match status" value="2"/>
</dbReference>
<dbReference type="CDD" id="cd17253">
    <property type="entry name" value="RMtype1_S_Eco933I-TRD2-CR2_like"/>
    <property type="match status" value="2"/>
</dbReference>
<keyword evidence="6" id="KW-1185">Reference proteome</keyword>
<evidence type="ECO:0000313" key="6">
    <source>
        <dbReference type="Proteomes" id="UP000589036"/>
    </source>
</evidence>
<dbReference type="PANTHER" id="PTHR30408">
    <property type="entry name" value="TYPE-1 RESTRICTION ENZYME ECOKI SPECIFICITY PROTEIN"/>
    <property type="match status" value="1"/>
</dbReference>
<organism evidence="5 6">
    <name type="scientific">Spinactinospora alkalitolerans</name>
    <dbReference type="NCBI Taxonomy" id="687207"/>
    <lineage>
        <taxon>Bacteria</taxon>
        <taxon>Bacillati</taxon>
        <taxon>Actinomycetota</taxon>
        <taxon>Actinomycetes</taxon>
        <taxon>Streptosporangiales</taxon>
        <taxon>Nocardiopsidaceae</taxon>
        <taxon>Spinactinospora</taxon>
    </lineage>
</organism>
<accession>A0A852U036</accession>
<keyword evidence="2" id="KW-0680">Restriction system</keyword>
<gene>
    <name evidence="5" type="ORF">HDA32_002694</name>
</gene>
<name>A0A852U036_9ACTN</name>
<dbReference type="PANTHER" id="PTHR30408:SF12">
    <property type="entry name" value="TYPE I RESTRICTION ENZYME MJAVIII SPECIFICITY SUBUNIT"/>
    <property type="match status" value="1"/>
</dbReference>
<evidence type="ECO:0000256" key="2">
    <source>
        <dbReference type="ARBA" id="ARBA00022747"/>
    </source>
</evidence>
<dbReference type="GO" id="GO:0009307">
    <property type="term" value="P:DNA restriction-modification system"/>
    <property type="evidence" value="ECO:0007669"/>
    <property type="project" value="UniProtKB-KW"/>
</dbReference>
<feature type="domain" description="Type I restriction modification DNA specificity" evidence="4">
    <location>
        <begin position="26"/>
        <end position="185"/>
    </location>
</feature>
<dbReference type="InterPro" id="IPR052021">
    <property type="entry name" value="Type-I_RS_S_subunit"/>
</dbReference>
<keyword evidence="5" id="KW-0378">Hydrolase</keyword>
<dbReference type="GO" id="GO:0009035">
    <property type="term" value="F:type I site-specific deoxyribonuclease activity"/>
    <property type="evidence" value="ECO:0007669"/>
    <property type="project" value="UniProtKB-EC"/>
</dbReference>
<keyword evidence="3" id="KW-0238">DNA-binding</keyword>
<protein>
    <submittedName>
        <fullName evidence="5">Type I restriction enzyme S subunit</fullName>
        <ecNumber evidence="5">3.1.21.3</ecNumber>
    </submittedName>
</protein>
<dbReference type="InterPro" id="IPR000055">
    <property type="entry name" value="Restrct_endonuc_typeI_TRD"/>
</dbReference>
<sequence length="430" mass="48144">MSWGANVSVRSVAEVVLGRQRAPQHAEGPHMVPYLRAANIKDGELDLSDVKSMNFTPTEQTIFSLRSGDVLITEGSGSIGSVGASAVWHGEIEGAVCFQNTLLRMRPRAETAEGRFLGWWARSAFGSGLFSSIASGANIYHLSAERIRALRVDLPSLEEQRRIADFLDAETNTLAQFENGIYRQLALLEERELAHVFDAVRGAGIGERHSYDNLSWLGDVPETWLVASVSSQFSIQLGKMLNQEQVNGDRLRPYLRVANVQWDKVHVDDLAYMDFSEEERPRYEVLPGDLLICEGGSYPGRAAIWDGRIGEIYYQKALHRARSRGRSLVRWLYYCLRIARTMGIFEADGNTSTITHLTGEQISARRFPFPDPKTQEEIVRYLDREIVEECRLVSAVRRQLSLLAERRQALITAAVTGQIDVTTARGADLS</sequence>
<reference evidence="5 6" key="1">
    <citation type="submission" date="2020-07" db="EMBL/GenBank/DDBJ databases">
        <title>Sequencing the genomes of 1000 actinobacteria strains.</title>
        <authorList>
            <person name="Klenk H.-P."/>
        </authorList>
    </citation>
    <scope>NUCLEOTIDE SEQUENCE [LARGE SCALE GENOMIC DNA]</scope>
    <source>
        <strain evidence="5 6">CXB654</strain>
    </source>
</reference>
<comment type="similarity">
    <text evidence="1">Belongs to the type-I restriction system S methylase family.</text>
</comment>